<reference evidence="2" key="1">
    <citation type="submission" date="2021-02" db="EMBL/GenBank/DDBJ databases">
        <authorList>
            <person name="Nowell W R."/>
        </authorList>
    </citation>
    <scope>NUCLEOTIDE SEQUENCE</scope>
</reference>
<accession>A0A820EII0</accession>
<evidence type="ECO:0000313" key="2">
    <source>
        <dbReference type="EMBL" id="CAF4246635.1"/>
    </source>
</evidence>
<feature type="non-terminal residue" evidence="2">
    <location>
        <position position="478"/>
    </location>
</feature>
<dbReference type="AlphaFoldDB" id="A0A820EII0"/>
<dbReference type="Proteomes" id="UP000663842">
    <property type="component" value="Unassembled WGS sequence"/>
</dbReference>
<proteinExistence type="predicted"/>
<organism evidence="2 3">
    <name type="scientific">Rotaria magnacalcarata</name>
    <dbReference type="NCBI Taxonomy" id="392030"/>
    <lineage>
        <taxon>Eukaryota</taxon>
        <taxon>Metazoa</taxon>
        <taxon>Spiralia</taxon>
        <taxon>Gnathifera</taxon>
        <taxon>Rotifera</taxon>
        <taxon>Eurotatoria</taxon>
        <taxon>Bdelloidea</taxon>
        <taxon>Philodinida</taxon>
        <taxon>Philodinidae</taxon>
        <taxon>Rotaria</taxon>
    </lineage>
</organism>
<feature type="region of interest" description="Disordered" evidence="1">
    <location>
        <begin position="80"/>
        <end position="107"/>
    </location>
</feature>
<dbReference type="EMBL" id="CAJOBF010008026">
    <property type="protein sequence ID" value="CAF4246635.1"/>
    <property type="molecule type" value="Genomic_DNA"/>
</dbReference>
<evidence type="ECO:0000256" key="1">
    <source>
        <dbReference type="SAM" id="MobiDB-lite"/>
    </source>
</evidence>
<name>A0A820EII0_9BILA</name>
<sequence length="478" mass="54595">MYQSIEVLKDSKIAYEISKAVNDILEKKGKKASASSIIKASKNAVSLLLSKKKRIIPTLLSVYLPATVIETVSDTVVPTISSDEDKSEPSISSGDDDNNSYDSNSYFSSSTSHGPHISFSMSNNLLKVDATFEYLEEYFKHSLSMNSKSMNLEKIVIDICTYVFLDLNFSVSIRELKNELSLQISRIVQSARVRAAGRSTIGILRTIEFFSLVFKFIICLNQTESKMGFVQHRNNDLISPILLIRDSNSEKDVVQLFPFGDTLEITFNEGLVKKSVDSFDLTRTLDIEELSNLIEQCTSTYDINLDVTQLEETIKTTILFDRKSCEFSTYFLTVVLKLEKTNDTSNVSDQSLVNSSHSFSIDEIDDIIGRTYTTRGVKRTYEEDSISIEPEQNMYRRAKIIKDKRDLLHLKDTYYLTDCALHAIFQYMRIKKKLYSLKEIERLRKKTNTKFPILFTSTSAYVKFEYAVRTAIFVARKH</sequence>
<evidence type="ECO:0000313" key="3">
    <source>
        <dbReference type="Proteomes" id="UP000663842"/>
    </source>
</evidence>
<comment type="caution">
    <text evidence="2">The sequence shown here is derived from an EMBL/GenBank/DDBJ whole genome shotgun (WGS) entry which is preliminary data.</text>
</comment>
<gene>
    <name evidence="2" type="ORF">UXM345_LOCUS30489</name>
</gene>
<protein>
    <submittedName>
        <fullName evidence="2">Uncharacterized protein</fullName>
    </submittedName>
</protein>